<dbReference type="SUPFAM" id="SSF53383">
    <property type="entry name" value="PLP-dependent transferases"/>
    <property type="match status" value="1"/>
</dbReference>
<dbReference type="InterPro" id="IPR015424">
    <property type="entry name" value="PyrdxlP-dep_Trfase"/>
</dbReference>
<evidence type="ECO:0000256" key="1">
    <source>
        <dbReference type="RuleBase" id="RU004508"/>
    </source>
</evidence>
<dbReference type="RefSeq" id="WP_377557538.1">
    <property type="nucleotide sequence ID" value="NZ_JBHUHQ010000016.1"/>
</dbReference>
<dbReference type="EMBL" id="JBHUHQ010000016">
    <property type="protein sequence ID" value="MFD2044938.1"/>
    <property type="molecule type" value="Genomic_DNA"/>
</dbReference>
<proteinExistence type="inferred from homology"/>
<dbReference type="Pfam" id="PF01041">
    <property type="entry name" value="DegT_DnrJ_EryC1"/>
    <property type="match status" value="1"/>
</dbReference>
<dbReference type="CDD" id="cd00616">
    <property type="entry name" value="AHBA_syn"/>
    <property type="match status" value="1"/>
</dbReference>
<dbReference type="PANTHER" id="PTHR30244:SF30">
    <property type="entry name" value="BLR5990 PROTEIN"/>
    <property type="match status" value="1"/>
</dbReference>
<dbReference type="PIRSF" id="PIRSF000390">
    <property type="entry name" value="PLP_StrS"/>
    <property type="match status" value="1"/>
</dbReference>
<comment type="similarity">
    <text evidence="1">Belongs to the DegT/DnrJ/EryC1 family.</text>
</comment>
<keyword evidence="2" id="KW-0032">Aminotransferase</keyword>
<keyword evidence="1" id="KW-0663">Pyridoxal phosphate</keyword>
<protein>
    <submittedName>
        <fullName evidence="2">LegC family aminotransferase</fullName>
    </submittedName>
</protein>
<evidence type="ECO:0000313" key="2">
    <source>
        <dbReference type="EMBL" id="MFD2044938.1"/>
    </source>
</evidence>
<dbReference type="InterPro" id="IPR015421">
    <property type="entry name" value="PyrdxlP-dep_Trfase_major"/>
</dbReference>
<comment type="caution">
    <text evidence="2">The sequence shown here is derived from an EMBL/GenBank/DDBJ whole genome shotgun (WGS) entry which is preliminary data.</text>
</comment>
<reference evidence="3" key="1">
    <citation type="journal article" date="2019" name="Int. J. Syst. Evol. Microbiol.">
        <title>The Global Catalogue of Microorganisms (GCM) 10K type strain sequencing project: providing services to taxonomists for standard genome sequencing and annotation.</title>
        <authorList>
            <consortium name="The Broad Institute Genomics Platform"/>
            <consortium name="The Broad Institute Genome Sequencing Center for Infectious Disease"/>
            <person name="Wu L."/>
            <person name="Ma J."/>
        </authorList>
    </citation>
    <scope>NUCLEOTIDE SEQUENCE [LARGE SCALE GENOMIC DNA]</scope>
    <source>
        <strain evidence="3">R28</strain>
    </source>
</reference>
<keyword evidence="2" id="KW-0808">Transferase</keyword>
<dbReference type="Gene3D" id="3.40.640.10">
    <property type="entry name" value="Type I PLP-dependent aspartate aminotransferase-like (Major domain)"/>
    <property type="match status" value="1"/>
</dbReference>
<accession>A0ABW4W2K7</accession>
<dbReference type="Gene3D" id="3.90.1150.10">
    <property type="entry name" value="Aspartate Aminotransferase, domain 1"/>
    <property type="match status" value="1"/>
</dbReference>
<dbReference type="InterPro" id="IPR026385">
    <property type="entry name" value="LegC-like"/>
</dbReference>
<dbReference type="PANTHER" id="PTHR30244">
    <property type="entry name" value="TRANSAMINASE"/>
    <property type="match status" value="1"/>
</dbReference>
<dbReference type="Proteomes" id="UP001597383">
    <property type="component" value="Unassembled WGS sequence"/>
</dbReference>
<evidence type="ECO:0000313" key="3">
    <source>
        <dbReference type="Proteomes" id="UP001597383"/>
    </source>
</evidence>
<dbReference type="GO" id="GO:0008483">
    <property type="term" value="F:transaminase activity"/>
    <property type="evidence" value="ECO:0007669"/>
    <property type="project" value="UniProtKB-KW"/>
</dbReference>
<name>A0ABW4W2K7_9BACI</name>
<dbReference type="InterPro" id="IPR015422">
    <property type="entry name" value="PyrdxlP-dep_Trfase_small"/>
</dbReference>
<sequence>MIPLSVPNLKGNELKYVTEAIEAEWISTGGSFIDKFETDIANYLKVSKAVACQSGTAGLHLALHLAGVGNGNEVIVPTLTFIAAVNPTKYVGAEPIFMDCDHTLNLDVNKLEEFCQTECKLTSHGLVNKRTDKVIKALVIVHVFGNMANMEKIMEIAAKFNLTVIEDATEALGTYCKSGKFKGKYAGTIGDFGVYSFNGNKIITSGGGGMLIAKDNPLAEKAKYLSTQAKDDQLYYIHNEIGYNYRMTNLQAAIGVAQLEQLENFITIKKTNYHYYLEKLSDIRGLTLLEFNKETRPNYWFYSLSINKKLFGLDRVQVLSKLNEHGIQTRPIWGLIHEQKPYLQNQTYKIENAPMLISEILNIPCSSNLELEEVNSVIDLLTKMK</sequence>
<gene>
    <name evidence="2" type="ORF">ACFSJF_11710</name>
</gene>
<organism evidence="2 3">
    <name type="scientific">Ornithinibacillus salinisoli</name>
    <dbReference type="NCBI Taxonomy" id="1848459"/>
    <lineage>
        <taxon>Bacteria</taxon>
        <taxon>Bacillati</taxon>
        <taxon>Bacillota</taxon>
        <taxon>Bacilli</taxon>
        <taxon>Bacillales</taxon>
        <taxon>Bacillaceae</taxon>
        <taxon>Ornithinibacillus</taxon>
    </lineage>
</organism>
<dbReference type="NCBIfam" id="TIGR04181">
    <property type="entry name" value="NHT_00031"/>
    <property type="match status" value="1"/>
</dbReference>
<keyword evidence="3" id="KW-1185">Reference proteome</keyword>
<dbReference type="InterPro" id="IPR000653">
    <property type="entry name" value="DegT/StrS_aminotransferase"/>
</dbReference>